<dbReference type="OrthoDB" id="10259622at2759"/>
<keyword evidence="2" id="KW-0812">Transmembrane</keyword>
<dbReference type="Proteomes" id="UP000309340">
    <property type="component" value="Unassembled WGS sequence"/>
</dbReference>
<reference evidence="3 4" key="1">
    <citation type="submission" date="2017-03" db="EMBL/GenBank/DDBJ databases">
        <title>Genomes of endolithic fungi from Antarctica.</title>
        <authorList>
            <person name="Coleine C."/>
            <person name="Masonjones S."/>
            <person name="Stajich J.E."/>
        </authorList>
    </citation>
    <scope>NUCLEOTIDE SEQUENCE [LARGE SCALE GENOMIC DNA]</scope>
    <source>
        <strain evidence="3 4">CCFEE 5184</strain>
    </source>
</reference>
<evidence type="ECO:0000256" key="1">
    <source>
        <dbReference type="SAM" id="MobiDB-lite"/>
    </source>
</evidence>
<proteinExistence type="predicted"/>
<keyword evidence="2" id="KW-0472">Membrane</keyword>
<sequence>MLDEPSDMGTVDHHAGVIFTNRALEDDELRSALPPDTGSVRPAVPKRSDTAPGALDIGAAPVNIYRVPSQGLAAAYYNADRHFLSLVLEGIGSGDMRGVLNGWSPSQSVAHPDVDVREIGNTAGEGLESGHLAEEDMAGECVLSDADQVASPEHETRGIDGTAKEDEGPFADANETESKAFDNHGPRNVFKTPFEEELQGPSAVRPTTVRNDTNATLLSTFSPLTPTPIVEDAHMATYMGPQSSNGELREVLLTPARTRSPHDAATAAASARYGLVEAPPHDRGMESMSEKAPYRPSLHTRTDSSGSRGLGITDGEKELYPPPKTFVTQPRLGTDRFGQLTIRGVEEDERPYVPWYRRMLFPLLFAGGPLLLALIVLLVMLVPQAHNDMAVEAEWLNLTGFPPLPTGVATVIQPKAVKEVSGCVKPDSLWSCAMPSDQAKDASAGGGPDFRFEIRFKNGTILKNETQLARRSAAVTAQASKLVRRDGWADLLLAADPAVPSKNDQQFLGQYTDNITLPYEGKQTPFYISLLDPSALTGQGSNMMKRQINPYPYPQLTNTTTDATTTAGKTIPRPALHADGKPAGPVLYPYAEFQPLRLFNRGRNDEHYGFYIYFDRSLFVSNLALNASASNGLSNTVVSDSIPLNNASAVCTFSQTRLQIQIWTRQATVSSLGHPIPLKGLPAINATANDMAAPGSFPYPVTVTLDRHGGQAKQKGVYCYGLSEDKVVLESVKMWVDEDRGSGGDVVNAAAVPGSNGTALLGKRDGENHGYGGVDGGDGGCACQWRN</sequence>
<protein>
    <recommendedName>
        <fullName evidence="5">Glycoprotease family protein</fullName>
    </recommendedName>
</protein>
<feature type="compositionally biased region" description="Basic and acidic residues" evidence="1">
    <location>
        <begin position="279"/>
        <end position="293"/>
    </location>
</feature>
<feature type="transmembrane region" description="Helical" evidence="2">
    <location>
        <begin position="360"/>
        <end position="382"/>
    </location>
</feature>
<gene>
    <name evidence="3" type="ORF">B0A55_00501</name>
</gene>
<accession>A0A4U0Y2A3</accession>
<dbReference type="EMBL" id="NAJQ01000007">
    <property type="protein sequence ID" value="TKA83557.1"/>
    <property type="molecule type" value="Genomic_DNA"/>
</dbReference>
<comment type="caution">
    <text evidence="3">The sequence shown here is derived from an EMBL/GenBank/DDBJ whole genome shotgun (WGS) entry which is preliminary data.</text>
</comment>
<evidence type="ECO:0000256" key="2">
    <source>
        <dbReference type="SAM" id="Phobius"/>
    </source>
</evidence>
<keyword evidence="4" id="KW-1185">Reference proteome</keyword>
<evidence type="ECO:0000313" key="4">
    <source>
        <dbReference type="Proteomes" id="UP000309340"/>
    </source>
</evidence>
<evidence type="ECO:0008006" key="5">
    <source>
        <dbReference type="Google" id="ProtNLM"/>
    </source>
</evidence>
<evidence type="ECO:0000313" key="3">
    <source>
        <dbReference type="EMBL" id="TKA83557.1"/>
    </source>
</evidence>
<dbReference type="STRING" id="329884.A0A4U0Y2A3"/>
<feature type="region of interest" description="Disordered" evidence="1">
    <location>
        <begin position="278"/>
        <end position="331"/>
    </location>
</feature>
<feature type="region of interest" description="Disordered" evidence="1">
    <location>
        <begin position="30"/>
        <end position="52"/>
    </location>
</feature>
<organism evidence="3 4">
    <name type="scientific">Friedmanniomyces simplex</name>
    <dbReference type="NCBI Taxonomy" id="329884"/>
    <lineage>
        <taxon>Eukaryota</taxon>
        <taxon>Fungi</taxon>
        <taxon>Dikarya</taxon>
        <taxon>Ascomycota</taxon>
        <taxon>Pezizomycotina</taxon>
        <taxon>Dothideomycetes</taxon>
        <taxon>Dothideomycetidae</taxon>
        <taxon>Mycosphaerellales</taxon>
        <taxon>Teratosphaeriaceae</taxon>
        <taxon>Friedmanniomyces</taxon>
    </lineage>
</organism>
<dbReference type="AlphaFoldDB" id="A0A4U0Y2A3"/>
<keyword evidence="2" id="KW-1133">Transmembrane helix</keyword>
<name>A0A4U0Y2A3_9PEZI</name>